<gene>
    <name evidence="1" type="ORF">IAC06_02485</name>
</gene>
<dbReference type="EMBL" id="JADIMI010000021">
    <property type="protein sequence ID" value="MBO8451740.1"/>
    <property type="molecule type" value="Genomic_DNA"/>
</dbReference>
<proteinExistence type="predicted"/>
<dbReference type="Proteomes" id="UP000823661">
    <property type="component" value="Unassembled WGS sequence"/>
</dbReference>
<evidence type="ECO:0000313" key="1">
    <source>
        <dbReference type="EMBL" id="MBO8451740.1"/>
    </source>
</evidence>
<protein>
    <submittedName>
        <fullName evidence="1">Uncharacterized protein</fullName>
    </submittedName>
</protein>
<dbReference type="AlphaFoldDB" id="A0A9D9HEZ2"/>
<name>A0A9D9HEZ2_9BACT</name>
<evidence type="ECO:0000313" key="2">
    <source>
        <dbReference type="Proteomes" id="UP000823661"/>
    </source>
</evidence>
<reference evidence="1" key="2">
    <citation type="journal article" date="2021" name="PeerJ">
        <title>Extensive microbial diversity within the chicken gut microbiome revealed by metagenomics and culture.</title>
        <authorList>
            <person name="Gilroy R."/>
            <person name="Ravi A."/>
            <person name="Getino M."/>
            <person name="Pursley I."/>
            <person name="Horton D.L."/>
            <person name="Alikhan N.F."/>
            <person name="Baker D."/>
            <person name="Gharbi K."/>
            <person name="Hall N."/>
            <person name="Watson M."/>
            <person name="Adriaenssens E.M."/>
            <person name="Foster-Nyarko E."/>
            <person name="Jarju S."/>
            <person name="Secka A."/>
            <person name="Antonio M."/>
            <person name="Oren A."/>
            <person name="Chaudhuri R.R."/>
            <person name="La Ragione R."/>
            <person name="Hildebrand F."/>
            <person name="Pallen M.J."/>
        </authorList>
    </citation>
    <scope>NUCLEOTIDE SEQUENCE</scope>
    <source>
        <strain evidence="1">B1-20833</strain>
    </source>
</reference>
<organism evidence="1 2">
    <name type="scientific">Candidatus Cryptobacteroides intestinavium</name>
    <dbReference type="NCBI Taxonomy" id="2840766"/>
    <lineage>
        <taxon>Bacteria</taxon>
        <taxon>Pseudomonadati</taxon>
        <taxon>Bacteroidota</taxon>
        <taxon>Bacteroidia</taxon>
        <taxon>Bacteroidales</taxon>
        <taxon>Candidatus Cryptobacteroides</taxon>
    </lineage>
</organism>
<reference evidence="1" key="1">
    <citation type="submission" date="2020-10" db="EMBL/GenBank/DDBJ databases">
        <authorList>
            <person name="Gilroy R."/>
        </authorList>
    </citation>
    <scope>NUCLEOTIDE SEQUENCE</scope>
    <source>
        <strain evidence="1">B1-20833</strain>
    </source>
</reference>
<dbReference type="GO" id="GO:0005975">
    <property type="term" value="P:carbohydrate metabolic process"/>
    <property type="evidence" value="ECO:0007669"/>
    <property type="project" value="InterPro"/>
</dbReference>
<comment type="caution">
    <text evidence="1">The sequence shown here is derived from an EMBL/GenBank/DDBJ whole genome shotgun (WGS) entry which is preliminary data.</text>
</comment>
<dbReference type="SUPFAM" id="SSF48208">
    <property type="entry name" value="Six-hairpin glycosidases"/>
    <property type="match status" value="1"/>
</dbReference>
<dbReference type="InterPro" id="IPR008928">
    <property type="entry name" value="6-hairpin_glycosidase_sf"/>
</dbReference>
<accession>A0A9D9HEZ2</accession>
<sequence>MPDFSGSISLKTPGNPAETFSLDGPLSGELSAAADLPLSITRKIYEKDDAVVVELTITATDLIYYNIGQSLHTGFGYGDCLFYMPGFWYRDNMRSPASAPSFRTSDSWAVREDRLSAPLTGIYDKATGEYCTVLRIEESGCDAQPCHTAGEVILSGETSVGYTGFNDNGGKADIVFGFPYREEPKSYIRKLTLAPDVCSFSRLDAGESHNVVWEIRKGRSASWSDFIADVWEYSYDRLVPDPVEAVHTPEEAKAILSKYFTQSYVGSHPLKYYSGVGLRTADCKPNGKAEVGFIGRVLLNAFNALEYGYEQSRKDLVAQAESVFSSYLENGFTSGGLFREDVDFGKDPDGAESGIYSIRRQSEGVCAVLTYLDYEKNAGRRHPEWESRIRTVLDRFLLLQGEDGSFPRKFSDALDVKDPSGGSTSSAVLPLAMGYRYFRDRDYLAAAELAAGYLEKELIAKADYFSSTLDANCEDKEASLYTSTAMYYMCLVEKNKAMRRHYADLCLESAFFALSWYYLWDVPFAQGQMLGDVGFRSRGWGNVSVENNHIDVFIFEFADVLDFLAEKYDEPRFSSFTEVIRTSMLQLLPEAGSMYDIAKEGYCPEVVQHTAWDYGKNGKGFYNDIFAPGWTVASLWQMLTPGRAENYFKNQR</sequence>